<dbReference type="KEGG" id="tcb:TCARB_1087"/>
<proteinExistence type="predicted"/>
<dbReference type="InterPro" id="IPR029055">
    <property type="entry name" value="Ntn_hydrolases_N"/>
</dbReference>
<sequence>MCRILVLVGEIQGETLKLLTRALAESARRDPYNNNDSHGDGWGYLEISLEGNVGKTVRYRSIRPIYEEEEVLQGIKPGRKILMFHARKKSPGTPLNIHSTHPVMATTRLGYELYMIHNGEFTLDPFMQEISQLLGNPRLLQEFNDTYLANLWLASKTLNEIDQSHLAKLQSTAKMANIALALLAPQETTLIVSTRYPSQKKDYAKLYHCTAQNLHVYASSTLIDYYTPTNLLNCTVLDNLTAHKYTAKNNEITGPIQLRLQA</sequence>
<name>A0A3G1A7Q5_9CREN</name>
<dbReference type="RefSeq" id="WP_052886953.1">
    <property type="nucleotide sequence ID" value="NZ_CP007493.1"/>
</dbReference>
<dbReference type="PANTHER" id="PTHR42824">
    <property type="entry name" value="GLUTAMINE AMIDOTRANSFERASE"/>
    <property type="match status" value="1"/>
</dbReference>
<evidence type="ECO:0008006" key="3">
    <source>
        <dbReference type="Google" id="ProtNLM"/>
    </source>
</evidence>
<dbReference type="SUPFAM" id="SSF56235">
    <property type="entry name" value="N-terminal nucleophile aminohydrolases (Ntn hydrolases)"/>
    <property type="match status" value="1"/>
</dbReference>
<dbReference type="PANTHER" id="PTHR42824:SF1">
    <property type="entry name" value="GLUTAMINE AMIDOTRANSFERASE YAFJ-RELATED"/>
    <property type="match status" value="1"/>
</dbReference>
<dbReference type="STRING" id="697581.TCARB_1087"/>
<dbReference type="Proteomes" id="UP000266720">
    <property type="component" value="Chromosome"/>
</dbReference>
<evidence type="ECO:0000313" key="2">
    <source>
        <dbReference type="Proteomes" id="UP000266720"/>
    </source>
</evidence>
<dbReference type="Gene3D" id="3.60.20.10">
    <property type="entry name" value="Glutamine Phosphoribosylpyrophosphate, subunit 1, domain 1"/>
    <property type="match status" value="1"/>
</dbReference>
<protein>
    <recommendedName>
        <fullName evidence="3">Glutamine amidotransferase type-2 domain-containing protein</fullName>
    </recommendedName>
</protein>
<dbReference type="AlphaFoldDB" id="A0A3G1A7Q5"/>
<dbReference type="GeneID" id="25406502"/>
<evidence type="ECO:0000313" key="1">
    <source>
        <dbReference type="EMBL" id="AJB42135.1"/>
    </source>
</evidence>
<organism evidence="1 2">
    <name type="scientific">Thermofilum adornatum 1505</name>
    <dbReference type="NCBI Taxonomy" id="697581"/>
    <lineage>
        <taxon>Archaea</taxon>
        <taxon>Thermoproteota</taxon>
        <taxon>Thermoprotei</taxon>
        <taxon>Thermofilales</taxon>
        <taxon>Thermofilaceae</taxon>
        <taxon>Thermofilum</taxon>
    </lineage>
</organism>
<dbReference type="EMBL" id="CP007493">
    <property type="protein sequence ID" value="AJB42135.1"/>
    <property type="molecule type" value="Genomic_DNA"/>
</dbReference>
<gene>
    <name evidence="1" type="ORF">TCARB_1087</name>
</gene>
<reference evidence="2" key="1">
    <citation type="book" date="2010" name="EXTREMOPHILES" publisher="0:0-0">
        <title>Complete genome sequences of ten hyperthermophilic archaea reveal their metabolic capabilities and possible ecological roles.</title>
        <editorList>
            <person name="?"/>
        </editorList>
        <authorList>
            <person name="Ravin N.V."/>
            <person name="Mardanov A.V."/>
            <person name="Bonch-Osmolovskaya E.A."/>
            <person name="Skryabin K.G."/>
        </authorList>
    </citation>
    <scope>NUCLEOTIDE SEQUENCE [LARGE SCALE GENOMIC DNA]</scope>
    <source>
        <strain evidence="2">1505</strain>
    </source>
</reference>
<accession>A0A3G1A7Q5</accession>